<dbReference type="OrthoDB" id="288203at2759"/>
<evidence type="ECO:0000313" key="7">
    <source>
        <dbReference type="EMBL" id="EFO12466.1"/>
    </source>
</evidence>
<feature type="domain" description="SLC26A/SulP transporter" evidence="6">
    <location>
        <begin position="1"/>
        <end position="93"/>
    </location>
</feature>
<protein>
    <recommendedName>
        <fullName evidence="6">SLC26A/SulP transporter domain-containing protein</fullName>
    </recommendedName>
</protein>
<dbReference type="AlphaFoldDB" id="A0A1S0TES4"/>
<dbReference type="InterPro" id="IPR001902">
    <property type="entry name" value="SLC26A/SulP_fam"/>
</dbReference>
<sequence length="103" mass="11286">MAYAALANVNAVVGLYTSLFPTLIYVVFGTSKHINLGMFAVAALMTGNALERRLEDIIGKNTTEMYNSQMNVNADLAIQLMATLTFTVGFVMVIDHHLIFTII</sequence>
<dbReference type="PANTHER" id="PTHR11814">
    <property type="entry name" value="SULFATE TRANSPORTER"/>
    <property type="match status" value="1"/>
</dbReference>
<dbReference type="Pfam" id="PF00916">
    <property type="entry name" value="Sulfate_transp"/>
    <property type="match status" value="1"/>
</dbReference>
<feature type="transmembrane region" description="Helical" evidence="5">
    <location>
        <begin position="7"/>
        <end position="28"/>
    </location>
</feature>
<evidence type="ECO:0000259" key="6">
    <source>
        <dbReference type="Pfam" id="PF00916"/>
    </source>
</evidence>
<dbReference type="KEGG" id="loa:LOAG_16067"/>
<dbReference type="PROSITE" id="PS01130">
    <property type="entry name" value="SLC26A"/>
    <property type="match status" value="1"/>
</dbReference>
<keyword evidence="3 5" id="KW-1133">Transmembrane helix</keyword>
<keyword evidence="2 5" id="KW-0812">Transmembrane</keyword>
<reference evidence="7" key="1">
    <citation type="submission" date="2012-04" db="EMBL/GenBank/DDBJ databases">
        <title>The Genome Sequence of Loa loa.</title>
        <authorList>
            <consortium name="The Broad Institute Genome Sequencing Platform"/>
            <consortium name="Broad Institute Genome Sequencing Center for Infectious Disease"/>
            <person name="Nutman T.B."/>
            <person name="Fink D.L."/>
            <person name="Russ C."/>
            <person name="Young S."/>
            <person name="Zeng Q."/>
            <person name="Gargeya S."/>
            <person name="Alvarado L."/>
            <person name="Berlin A."/>
            <person name="Chapman S.B."/>
            <person name="Chen Z."/>
            <person name="Freedman E."/>
            <person name="Gellesch M."/>
            <person name="Goldberg J."/>
            <person name="Griggs A."/>
            <person name="Gujja S."/>
            <person name="Heilman E.R."/>
            <person name="Heiman D."/>
            <person name="Howarth C."/>
            <person name="Mehta T."/>
            <person name="Neiman D."/>
            <person name="Pearson M."/>
            <person name="Roberts A."/>
            <person name="Saif S."/>
            <person name="Shea T."/>
            <person name="Shenoy N."/>
            <person name="Sisk P."/>
            <person name="Stolte C."/>
            <person name="Sykes S."/>
            <person name="White J."/>
            <person name="Yandava C."/>
            <person name="Haas B."/>
            <person name="Henn M.R."/>
            <person name="Nusbaum C."/>
            <person name="Birren B."/>
        </authorList>
    </citation>
    <scope>NUCLEOTIDE SEQUENCE [LARGE SCALE GENOMIC DNA]</scope>
</reference>
<dbReference type="GO" id="GO:0016020">
    <property type="term" value="C:membrane"/>
    <property type="evidence" value="ECO:0007669"/>
    <property type="project" value="UniProtKB-SubCell"/>
</dbReference>
<gene>
    <name evidence="7" type="ORF">LOAG_16067</name>
</gene>
<evidence type="ECO:0000256" key="1">
    <source>
        <dbReference type="ARBA" id="ARBA00004141"/>
    </source>
</evidence>
<organism evidence="7">
    <name type="scientific">Loa loa</name>
    <name type="common">Eye worm</name>
    <name type="synonym">Filaria loa</name>
    <dbReference type="NCBI Taxonomy" id="7209"/>
    <lineage>
        <taxon>Eukaryota</taxon>
        <taxon>Metazoa</taxon>
        <taxon>Ecdysozoa</taxon>
        <taxon>Nematoda</taxon>
        <taxon>Chromadorea</taxon>
        <taxon>Rhabditida</taxon>
        <taxon>Spirurina</taxon>
        <taxon>Spiruromorpha</taxon>
        <taxon>Filarioidea</taxon>
        <taxon>Onchocercidae</taxon>
        <taxon>Loa</taxon>
    </lineage>
</organism>
<dbReference type="GO" id="GO:0008271">
    <property type="term" value="F:secondary active sulfate transmembrane transporter activity"/>
    <property type="evidence" value="ECO:0007669"/>
    <property type="project" value="InterPro"/>
</dbReference>
<dbReference type="EMBL" id="JH715920">
    <property type="protein sequence ID" value="EFO12466.1"/>
    <property type="molecule type" value="Genomic_DNA"/>
</dbReference>
<evidence type="ECO:0000256" key="3">
    <source>
        <dbReference type="ARBA" id="ARBA00022989"/>
    </source>
</evidence>
<dbReference type="InParanoid" id="A0A1S0TES4"/>
<dbReference type="RefSeq" id="XP_003151603.1">
    <property type="nucleotide sequence ID" value="XM_003151555.1"/>
</dbReference>
<keyword evidence="4 5" id="KW-0472">Membrane</keyword>
<dbReference type="GeneID" id="9953563"/>
<proteinExistence type="predicted"/>
<evidence type="ECO:0000256" key="5">
    <source>
        <dbReference type="SAM" id="Phobius"/>
    </source>
</evidence>
<dbReference type="InterPro" id="IPR011547">
    <property type="entry name" value="SLC26A/SulP_dom"/>
</dbReference>
<evidence type="ECO:0000256" key="2">
    <source>
        <dbReference type="ARBA" id="ARBA00022692"/>
    </source>
</evidence>
<comment type="subcellular location">
    <subcellularLocation>
        <location evidence="1">Membrane</location>
        <topology evidence="1">Multi-pass membrane protein</topology>
    </subcellularLocation>
</comment>
<evidence type="ECO:0000256" key="4">
    <source>
        <dbReference type="ARBA" id="ARBA00023136"/>
    </source>
</evidence>
<dbReference type="CTD" id="9953563"/>
<dbReference type="InterPro" id="IPR018045">
    <property type="entry name" value="S04_transporter_CS"/>
</dbReference>
<name>A0A1S0TES4_LOALO</name>
<accession>A0A1S0TES4</accession>
<feature type="transmembrane region" description="Helical" evidence="5">
    <location>
        <begin position="72"/>
        <end position="94"/>
    </location>
</feature>